<evidence type="ECO:0000313" key="1">
    <source>
        <dbReference type="EMBL" id="KKN49998.1"/>
    </source>
</evidence>
<comment type="caution">
    <text evidence="1">The sequence shown here is derived from an EMBL/GenBank/DDBJ whole genome shotgun (WGS) entry which is preliminary data.</text>
</comment>
<organism evidence="1">
    <name type="scientific">marine sediment metagenome</name>
    <dbReference type="NCBI Taxonomy" id="412755"/>
    <lineage>
        <taxon>unclassified sequences</taxon>
        <taxon>metagenomes</taxon>
        <taxon>ecological metagenomes</taxon>
    </lineage>
</organism>
<name>A0A0F9U8N0_9ZZZZ</name>
<dbReference type="EMBL" id="LAZR01001140">
    <property type="protein sequence ID" value="KKN49998.1"/>
    <property type="molecule type" value="Genomic_DNA"/>
</dbReference>
<sequence>MSVDGRIELRITTADKAALNKRAEAEGVTLSTLLRRGIRSVLGLPVRLEGDDAIEVVTLRRRVNALAAQLEDVGRTGTEISAIRRGFAQVHADTHSLLGRG</sequence>
<proteinExistence type="predicted"/>
<protein>
    <submittedName>
        <fullName evidence="1">Uncharacterized protein</fullName>
    </submittedName>
</protein>
<accession>A0A0F9U8N0</accession>
<reference evidence="1" key="1">
    <citation type="journal article" date="2015" name="Nature">
        <title>Complex archaea that bridge the gap between prokaryotes and eukaryotes.</title>
        <authorList>
            <person name="Spang A."/>
            <person name="Saw J.H."/>
            <person name="Jorgensen S.L."/>
            <person name="Zaremba-Niedzwiedzka K."/>
            <person name="Martijn J."/>
            <person name="Lind A.E."/>
            <person name="van Eijk R."/>
            <person name="Schleper C."/>
            <person name="Guy L."/>
            <person name="Ettema T.J."/>
        </authorList>
    </citation>
    <scope>NUCLEOTIDE SEQUENCE</scope>
</reference>
<gene>
    <name evidence="1" type="ORF">LCGC14_0637120</name>
</gene>
<dbReference type="AlphaFoldDB" id="A0A0F9U8N0"/>